<dbReference type="GO" id="GO:0008168">
    <property type="term" value="F:methyltransferase activity"/>
    <property type="evidence" value="ECO:0007669"/>
    <property type="project" value="UniProtKB-KW"/>
</dbReference>
<dbReference type="GO" id="GO:0032259">
    <property type="term" value="P:methylation"/>
    <property type="evidence" value="ECO:0007669"/>
    <property type="project" value="UniProtKB-KW"/>
</dbReference>
<dbReference type="InterPro" id="IPR000780">
    <property type="entry name" value="CheR_MeTrfase"/>
</dbReference>
<dbReference type="Proteomes" id="UP000772618">
    <property type="component" value="Unassembled WGS sequence"/>
</dbReference>
<protein>
    <submittedName>
        <fullName evidence="2">Methyltransferase</fullName>
    </submittedName>
</protein>
<dbReference type="PRINTS" id="PR00996">
    <property type="entry name" value="CHERMTFRASE"/>
</dbReference>
<evidence type="ECO:0000313" key="3">
    <source>
        <dbReference type="Proteomes" id="UP000772618"/>
    </source>
</evidence>
<accession>A0ABS5VSV8</accession>
<dbReference type="RefSeq" id="WP_254154475.1">
    <property type="nucleotide sequence ID" value="NZ_JAHESD010000032.1"/>
</dbReference>
<dbReference type="InterPro" id="IPR029063">
    <property type="entry name" value="SAM-dependent_MTases_sf"/>
</dbReference>
<name>A0ABS5VSV8_9BACT</name>
<dbReference type="Pfam" id="PF01739">
    <property type="entry name" value="CheR"/>
    <property type="match status" value="1"/>
</dbReference>
<proteinExistence type="predicted"/>
<evidence type="ECO:0000313" key="2">
    <source>
        <dbReference type="EMBL" id="MBT1704514.1"/>
    </source>
</evidence>
<keyword evidence="2" id="KW-0489">Methyltransferase</keyword>
<dbReference type="PANTHER" id="PTHR24422">
    <property type="entry name" value="CHEMOTAXIS PROTEIN METHYLTRANSFERASE"/>
    <property type="match status" value="1"/>
</dbReference>
<dbReference type="Gene3D" id="3.40.50.150">
    <property type="entry name" value="Vaccinia Virus protein VP39"/>
    <property type="match status" value="1"/>
</dbReference>
<dbReference type="PANTHER" id="PTHR24422:SF26">
    <property type="entry name" value="CHEMOTAXIS PROTEIN METHYLTRANSFERASE"/>
    <property type="match status" value="1"/>
</dbReference>
<dbReference type="InterPro" id="IPR022642">
    <property type="entry name" value="CheR_C"/>
</dbReference>
<dbReference type="PROSITE" id="PS50123">
    <property type="entry name" value="CHER"/>
    <property type="match status" value="1"/>
</dbReference>
<reference evidence="2 3" key="1">
    <citation type="submission" date="2021-05" db="EMBL/GenBank/DDBJ databases">
        <title>A Polyphasic approach of four new species of the genus Ohtaekwangia: Ohtaekwangia histidinii sp. nov., Ohtaekwangia cretensis sp. nov., Ohtaekwangia indiensis sp. nov., Ohtaekwangia reichenbachii sp. nov. from diverse environment.</title>
        <authorList>
            <person name="Octaviana S."/>
        </authorList>
    </citation>
    <scope>NUCLEOTIDE SEQUENCE [LARGE SCALE GENOMIC DNA]</scope>
    <source>
        <strain evidence="2 3">PWU20</strain>
    </source>
</reference>
<comment type="caution">
    <text evidence="2">The sequence shown here is derived from an EMBL/GenBank/DDBJ whole genome shotgun (WGS) entry which is preliminary data.</text>
</comment>
<sequence>SSTGEEPYTLIMVLEEFRKRYPNLKYNLLASDVSLRVMQTAYNGIYTVDKIAGINNELKRNYFLRSKIQQELVRIKPQFRRNVTYKRINLINDSFGLHPHGFDVIFCRNVLIYFDKQRQESVIRKFAAHLRPGGLLFLGHSESIMGMDVPFKQIRPTTYQRIG</sequence>
<dbReference type="CDD" id="cd02440">
    <property type="entry name" value="AdoMet_MTases"/>
    <property type="match status" value="1"/>
</dbReference>
<dbReference type="EMBL" id="JAHESD010000032">
    <property type="protein sequence ID" value="MBT1704514.1"/>
    <property type="molecule type" value="Genomic_DNA"/>
</dbReference>
<feature type="non-terminal residue" evidence="2">
    <location>
        <position position="1"/>
    </location>
</feature>
<dbReference type="SUPFAM" id="SSF53335">
    <property type="entry name" value="S-adenosyl-L-methionine-dependent methyltransferases"/>
    <property type="match status" value="1"/>
</dbReference>
<keyword evidence="2" id="KW-0808">Transferase</keyword>
<gene>
    <name evidence="2" type="ORF">KK060_14565</name>
</gene>
<evidence type="ECO:0000259" key="1">
    <source>
        <dbReference type="PROSITE" id="PS50123"/>
    </source>
</evidence>
<keyword evidence="3" id="KW-1185">Reference proteome</keyword>
<organism evidence="2 3">
    <name type="scientific">Chryseosolibacter indicus</name>
    <dbReference type="NCBI Taxonomy" id="2782351"/>
    <lineage>
        <taxon>Bacteria</taxon>
        <taxon>Pseudomonadati</taxon>
        <taxon>Bacteroidota</taxon>
        <taxon>Cytophagia</taxon>
        <taxon>Cytophagales</taxon>
        <taxon>Chryseotaleaceae</taxon>
        <taxon>Chryseosolibacter</taxon>
    </lineage>
</organism>
<dbReference type="SMART" id="SM00138">
    <property type="entry name" value="MeTrc"/>
    <property type="match status" value="1"/>
</dbReference>
<dbReference type="InterPro" id="IPR050903">
    <property type="entry name" value="Bact_Chemotaxis_MeTrfase"/>
</dbReference>
<feature type="domain" description="CheR-type methyltransferase" evidence="1">
    <location>
        <begin position="1"/>
        <end position="163"/>
    </location>
</feature>